<dbReference type="EMBL" id="GGFL01011816">
    <property type="protein sequence ID" value="MBW75994.1"/>
    <property type="molecule type" value="Transcribed_RNA"/>
</dbReference>
<reference evidence="1" key="1">
    <citation type="submission" date="2018-01" db="EMBL/GenBank/DDBJ databases">
        <title>An insight into the sialome of Amazonian anophelines.</title>
        <authorList>
            <person name="Ribeiro J.M."/>
            <person name="Scarpassa V."/>
            <person name="Calvo E."/>
        </authorList>
    </citation>
    <scope>NUCLEOTIDE SEQUENCE</scope>
</reference>
<sequence length="86" mass="9082">MLLLVAAVVGCCECTVMMSPSVGLIATSLIWECSTLTGLGISRTYAKLLASQMTAQPSIDTLTTIRNSIDNRIALIGARCFSSRIG</sequence>
<evidence type="ECO:0000313" key="1">
    <source>
        <dbReference type="EMBL" id="MBW75994.1"/>
    </source>
</evidence>
<dbReference type="AlphaFoldDB" id="A0A2M4DEK1"/>
<accession>A0A2M4DEK1</accession>
<protein>
    <submittedName>
        <fullName evidence="1">Putative secreted protein</fullName>
    </submittedName>
</protein>
<name>A0A2M4DEK1_ANODA</name>
<proteinExistence type="predicted"/>
<organism evidence="1">
    <name type="scientific">Anopheles darlingi</name>
    <name type="common">Mosquito</name>
    <dbReference type="NCBI Taxonomy" id="43151"/>
    <lineage>
        <taxon>Eukaryota</taxon>
        <taxon>Metazoa</taxon>
        <taxon>Ecdysozoa</taxon>
        <taxon>Arthropoda</taxon>
        <taxon>Hexapoda</taxon>
        <taxon>Insecta</taxon>
        <taxon>Pterygota</taxon>
        <taxon>Neoptera</taxon>
        <taxon>Endopterygota</taxon>
        <taxon>Diptera</taxon>
        <taxon>Nematocera</taxon>
        <taxon>Culicoidea</taxon>
        <taxon>Culicidae</taxon>
        <taxon>Anophelinae</taxon>
        <taxon>Anopheles</taxon>
    </lineage>
</organism>